<dbReference type="Pfam" id="PF00069">
    <property type="entry name" value="Pkinase"/>
    <property type="match status" value="1"/>
</dbReference>
<dbReference type="InterPro" id="IPR000719">
    <property type="entry name" value="Prot_kinase_dom"/>
</dbReference>
<evidence type="ECO:0000259" key="1">
    <source>
        <dbReference type="PROSITE" id="PS50011"/>
    </source>
</evidence>
<dbReference type="EMBL" id="PQFF01000088">
    <property type="protein sequence ID" value="RHZ83498.1"/>
    <property type="molecule type" value="Genomic_DNA"/>
</dbReference>
<dbReference type="Proteomes" id="UP000266861">
    <property type="component" value="Unassembled WGS sequence"/>
</dbReference>
<dbReference type="GO" id="GO:0005737">
    <property type="term" value="C:cytoplasm"/>
    <property type="evidence" value="ECO:0007669"/>
    <property type="project" value="TreeGrafter"/>
</dbReference>
<gene>
    <name evidence="2" type="ORF">Glove_92g77</name>
</gene>
<reference evidence="2 3" key="1">
    <citation type="submission" date="2018-08" db="EMBL/GenBank/DDBJ databases">
        <title>Genome and evolution of the arbuscular mycorrhizal fungus Diversispora epigaea (formerly Glomus versiforme) and its bacterial endosymbionts.</title>
        <authorList>
            <person name="Sun X."/>
            <person name="Fei Z."/>
            <person name="Harrison M."/>
        </authorList>
    </citation>
    <scope>NUCLEOTIDE SEQUENCE [LARGE SCALE GENOMIC DNA]</scope>
    <source>
        <strain evidence="2 3">IT104</strain>
    </source>
</reference>
<dbReference type="Gene3D" id="1.10.510.10">
    <property type="entry name" value="Transferase(Phosphotransferase) domain 1"/>
    <property type="match status" value="2"/>
</dbReference>
<dbReference type="GO" id="GO:0004672">
    <property type="term" value="F:protein kinase activity"/>
    <property type="evidence" value="ECO:0007669"/>
    <property type="project" value="InterPro"/>
</dbReference>
<dbReference type="InterPro" id="IPR011009">
    <property type="entry name" value="Kinase-like_dom_sf"/>
</dbReference>
<dbReference type="OrthoDB" id="10252171at2759"/>
<evidence type="ECO:0000313" key="3">
    <source>
        <dbReference type="Proteomes" id="UP000266861"/>
    </source>
</evidence>
<dbReference type="SUPFAM" id="SSF56112">
    <property type="entry name" value="Protein kinase-like (PK-like)"/>
    <property type="match status" value="1"/>
</dbReference>
<protein>
    <recommendedName>
        <fullName evidence="1">Protein kinase domain-containing protein</fullName>
    </recommendedName>
</protein>
<organism evidence="2 3">
    <name type="scientific">Diversispora epigaea</name>
    <dbReference type="NCBI Taxonomy" id="1348612"/>
    <lineage>
        <taxon>Eukaryota</taxon>
        <taxon>Fungi</taxon>
        <taxon>Fungi incertae sedis</taxon>
        <taxon>Mucoromycota</taxon>
        <taxon>Glomeromycotina</taxon>
        <taxon>Glomeromycetes</taxon>
        <taxon>Diversisporales</taxon>
        <taxon>Diversisporaceae</taxon>
        <taxon>Diversispora</taxon>
    </lineage>
</organism>
<keyword evidence="3" id="KW-1185">Reference proteome</keyword>
<proteinExistence type="predicted"/>
<dbReference type="PANTHER" id="PTHR23257">
    <property type="entry name" value="SERINE-THREONINE PROTEIN KINASE"/>
    <property type="match status" value="1"/>
</dbReference>
<accession>A0A397J9N4</accession>
<dbReference type="InterPro" id="IPR050167">
    <property type="entry name" value="Ser_Thr_protein_kinase"/>
</dbReference>
<dbReference type="AlphaFoldDB" id="A0A397J9N4"/>
<dbReference type="GO" id="GO:0007165">
    <property type="term" value="P:signal transduction"/>
    <property type="evidence" value="ECO:0007669"/>
    <property type="project" value="TreeGrafter"/>
</dbReference>
<comment type="caution">
    <text evidence="2">The sequence shown here is derived from an EMBL/GenBank/DDBJ whole genome shotgun (WGS) entry which is preliminary data.</text>
</comment>
<feature type="domain" description="Protein kinase" evidence="1">
    <location>
        <begin position="1"/>
        <end position="195"/>
    </location>
</feature>
<evidence type="ECO:0000313" key="2">
    <source>
        <dbReference type="EMBL" id="RHZ83498.1"/>
    </source>
</evidence>
<sequence>MLHIKRDRTGIKRDRTGRGGFGTIHYARRIDRPIDEWGILKIKMKLSRSGIKKMSFHLKTYIRSYNILIRFYRITQEPETHSYMMVLYYAADGNLREYLKINFNNFNWEQKLDNSFFLKISDFGLSKLMEENPNNTEKKNIFGVFPYIAPEVLSGEKKYIKAADVYSFGFIFYEIVTGFPPYPDIPHYKDLAMKI</sequence>
<dbReference type="PROSITE" id="PS50011">
    <property type="entry name" value="PROTEIN_KINASE_DOM"/>
    <property type="match status" value="1"/>
</dbReference>
<dbReference type="GO" id="GO:0005524">
    <property type="term" value="F:ATP binding"/>
    <property type="evidence" value="ECO:0007669"/>
    <property type="project" value="InterPro"/>
</dbReference>
<dbReference type="STRING" id="1348612.A0A397J9N4"/>
<name>A0A397J9N4_9GLOM</name>